<dbReference type="Proteomes" id="UP000001137">
    <property type="component" value="Chromosome"/>
</dbReference>
<evidence type="ECO:0000313" key="1">
    <source>
        <dbReference type="EMBL" id="ABW02102.1"/>
    </source>
</evidence>
<sequence>MNINIISSENSYATITFIESEVFKDGYVNR</sequence>
<protein>
    <submittedName>
        <fullName evidence="1">Uncharacterized protein</fullName>
    </submittedName>
</protein>
<reference evidence="1 2" key="1">
    <citation type="submission" date="2007-10" db="EMBL/GenBank/DDBJ databases">
        <title>Complete sequence of Caldivirga maquilingensis IC-167.</title>
        <authorList>
            <consortium name="US DOE Joint Genome Institute"/>
            <person name="Copeland A."/>
            <person name="Lucas S."/>
            <person name="Lapidus A."/>
            <person name="Barry K."/>
            <person name="Glavina del Rio T."/>
            <person name="Dalin E."/>
            <person name="Tice H."/>
            <person name="Pitluck S."/>
            <person name="Saunders E."/>
            <person name="Brettin T."/>
            <person name="Bruce D."/>
            <person name="Detter J.C."/>
            <person name="Han C."/>
            <person name="Schmutz J."/>
            <person name="Larimer F."/>
            <person name="Land M."/>
            <person name="Hauser L."/>
            <person name="Kyrpides N."/>
            <person name="Ivanova N."/>
            <person name="Biddle J.F."/>
            <person name="Zhang Z."/>
            <person name="Fitz-Gibbon S.T."/>
            <person name="Lowe T.M."/>
            <person name="Saltikov C."/>
            <person name="House C.H."/>
            <person name="Richardson P."/>
        </authorList>
    </citation>
    <scope>NUCLEOTIDE SEQUENCE [LARGE SCALE GENOMIC DNA]</scope>
    <source>
        <strain evidence="2">ATCC 700844 / DSM 13496 / JCM 10307 / IC-167</strain>
    </source>
</reference>
<proteinExistence type="predicted"/>
<dbReference type="AlphaFoldDB" id="A8ME96"/>
<dbReference type="EMBL" id="CP000852">
    <property type="protein sequence ID" value="ABW02102.1"/>
    <property type="molecule type" value="Genomic_DNA"/>
</dbReference>
<dbReference type="KEGG" id="cma:Cmaq_1275"/>
<gene>
    <name evidence="1" type="ordered locus">Cmaq_1275</name>
</gene>
<evidence type="ECO:0000313" key="2">
    <source>
        <dbReference type="Proteomes" id="UP000001137"/>
    </source>
</evidence>
<keyword evidence="2" id="KW-1185">Reference proteome</keyword>
<dbReference type="STRING" id="397948.Cmaq_1275"/>
<dbReference type="HOGENOM" id="CLU_3401500_0_0_2"/>
<name>A8ME96_CALMQ</name>
<organism evidence="1 2">
    <name type="scientific">Caldivirga maquilingensis (strain ATCC 700844 / DSM 13496 / JCM 10307 / IC-167)</name>
    <dbReference type="NCBI Taxonomy" id="397948"/>
    <lineage>
        <taxon>Archaea</taxon>
        <taxon>Thermoproteota</taxon>
        <taxon>Thermoprotei</taxon>
        <taxon>Thermoproteales</taxon>
        <taxon>Thermoproteaceae</taxon>
        <taxon>Caldivirga</taxon>
    </lineage>
</organism>
<accession>A8ME96</accession>